<reference evidence="2 3" key="1">
    <citation type="submission" date="2023-12" db="EMBL/GenBank/DDBJ databases">
        <title>Genomic sequences of Capnocytophaga and Parvimonas strains.</title>
        <authorList>
            <person name="Watt R.M."/>
            <person name="Wang M."/>
            <person name="Yang T."/>
            <person name="Tong W.M."/>
        </authorList>
    </citation>
    <scope>NUCLEOTIDE SEQUENCE [LARGE SCALE GENOMIC DNA]</scope>
    <source>
        <strain evidence="2 3">CCUG 13156</strain>
    </source>
</reference>
<organism evidence="2 3">
    <name type="scientific">Capnocytophaga gingivalis</name>
    <dbReference type="NCBI Taxonomy" id="1017"/>
    <lineage>
        <taxon>Bacteria</taxon>
        <taxon>Pseudomonadati</taxon>
        <taxon>Bacteroidota</taxon>
        <taxon>Flavobacteriia</taxon>
        <taxon>Flavobacteriales</taxon>
        <taxon>Flavobacteriaceae</taxon>
        <taxon>Capnocytophaga</taxon>
    </lineage>
</organism>
<proteinExistence type="predicted"/>
<evidence type="ECO:0000313" key="2">
    <source>
        <dbReference type="EMBL" id="MEB3041751.1"/>
    </source>
</evidence>
<dbReference type="InterPro" id="IPR040818">
    <property type="entry name" value="Tsi6"/>
</dbReference>
<keyword evidence="3" id="KW-1185">Reference proteome</keyword>
<comment type="caution">
    <text evidence="2">The sequence shown here is derived from an EMBL/GenBank/DDBJ whole genome shotgun (WGS) entry which is preliminary data.</text>
</comment>
<dbReference type="Pfam" id="PF18660">
    <property type="entry name" value="Tsi6"/>
    <property type="match status" value="1"/>
</dbReference>
<feature type="domain" description="Tsi6" evidence="1">
    <location>
        <begin position="17"/>
        <end position="98"/>
    </location>
</feature>
<gene>
    <name evidence="2" type="ORF">VJJ49_13790</name>
</gene>
<protein>
    <submittedName>
        <fullName evidence="2">Immunity protein Tsi6 family protein</fullName>
    </submittedName>
</protein>
<name>A0ABU5YCR3_9FLAO</name>
<dbReference type="EMBL" id="JAYKBV010000030">
    <property type="protein sequence ID" value="MEB3041751.1"/>
    <property type="molecule type" value="Genomic_DNA"/>
</dbReference>
<sequence>MYIPLEKNLTKKYFRELLARAIELTEKEIEATPSLLIYKSILNQLYDINKRVVEESRAFSDEEAHQRYTIGTIAIRYFDGYEGFEYADILTDISYGISKYPNIPES</sequence>
<accession>A0ABU5YCR3</accession>
<dbReference type="Proteomes" id="UP001324270">
    <property type="component" value="Unassembled WGS sequence"/>
</dbReference>
<evidence type="ECO:0000313" key="3">
    <source>
        <dbReference type="Proteomes" id="UP001324270"/>
    </source>
</evidence>
<dbReference type="RefSeq" id="WP_323980252.1">
    <property type="nucleotide sequence ID" value="NZ_JAYKBV010000030.1"/>
</dbReference>
<evidence type="ECO:0000259" key="1">
    <source>
        <dbReference type="Pfam" id="PF18660"/>
    </source>
</evidence>